<organism evidence="3 4">
    <name type="scientific">Eisenbergiella tayi</name>
    <dbReference type="NCBI Taxonomy" id="1432052"/>
    <lineage>
        <taxon>Bacteria</taxon>
        <taxon>Bacillati</taxon>
        <taxon>Bacillota</taxon>
        <taxon>Clostridia</taxon>
        <taxon>Lachnospirales</taxon>
        <taxon>Lachnospiraceae</taxon>
        <taxon>Eisenbergiella</taxon>
    </lineage>
</organism>
<dbReference type="GO" id="GO:0006310">
    <property type="term" value="P:DNA recombination"/>
    <property type="evidence" value="ECO:0007669"/>
    <property type="project" value="UniProtKB-KW"/>
</dbReference>
<proteinExistence type="predicted"/>
<dbReference type="NCBIfam" id="NF033563">
    <property type="entry name" value="transpos_IS30"/>
    <property type="match status" value="1"/>
</dbReference>
<dbReference type="RefSeq" id="WP_069155476.1">
    <property type="nucleotide sequence ID" value="NZ_DBFYTC010000087.1"/>
</dbReference>
<dbReference type="InterPro" id="IPR025246">
    <property type="entry name" value="IS30-like_HTH"/>
</dbReference>
<dbReference type="GO" id="GO:0032196">
    <property type="term" value="P:transposition"/>
    <property type="evidence" value="ECO:0007669"/>
    <property type="project" value="TreeGrafter"/>
</dbReference>
<dbReference type="GO" id="GO:0015074">
    <property type="term" value="P:DNA integration"/>
    <property type="evidence" value="ECO:0007669"/>
    <property type="project" value="InterPro"/>
</dbReference>
<name>A0A1E3AUY7_9FIRM</name>
<dbReference type="PANTHER" id="PTHR10948:SF23">
    <property type="entry name" value="TRANSPOSASE INSI FOR INSERTION SEQUENCE ELEMENT IS30A-RELATED"/>
    <property type="match status" value="1"/>
</dbReference>
<sequence>MSKSIHTQKYMTLSDRIYIEQALSNHDSFKDIAAVLKKDPSTISKEIRKHRRPKDGSHYHLKNNCALLSSCNRSRICDGKLCNYPCKRSKTCDCTKHCPDFFPYLCPKLKKPPYVCNGCSNHACRHDKFFYRAKDADTSYEQTKHECRQGINLTPEERAALDELVTPLILNGQTMDHIFTEHKEEIPCSERTLYRYIDSGILSVRNIDLPRKVKYKPRRQSDTSEKLTRECTIGRTYTHFLEYLEQYPETNVVEMDTVVGPEPGKVILTMLFRNGTFMLAFLMDNTKSESVINVFHFLQRELGTEVFSRLFPVILTDRGSEFSNPWAMECDEYGEILSKVFYCNANAPYQKGRLEKNHEFLRYIMPKGTSFDAMTQKYITLAVNHINSTARGSLNGRTPFELASMLLDEKLFKLLRLEPVEPDKVLLKPALLKQR</sequence>
<dbReference type="GO" id="GO:0004803">
    <property type="term" value="F:transposase activity"/>
    <property type="evidence" value="ECO:0007669"/>
    <property type="project" value="TreeGrafter"/>
</dbReference>
<dbReference type="InterPro" id="IPR051917">
    <property type="entry name" value="Transposase-Integrase"/>
</dbReference>
<keyword evidence="1" id="KW-0233">DNA recombination</keyword>
<dbReference type="InterPro" id="IPR012337">
    <property type="entry name" value="RNaseH-like_sf"/>
</dbReference>
<accession>A0A1E3AUY7</accession>
<gene>
    <name evidence="3" type="ORF">BEH84_00247</name>
</gene>
<dbReference type="AlphaFoldDB" id="A0A1E3AUY7"/>
<reference evidence="3 4" key="1">
    <citation type="submission" date="2016-07" db="EMBL/GenBank/DDBJ databases">
        <title>Characterization of isolates of Eisenbergiella tayi derived from blood cultures, using whole genome sequencing.</title>
        <authorList>
            <person name="Burdz T."/>
            <person name="Wiebe D."/>
            <person name="Huynh C."/>
            <person name="Bernard K."/>
        </authorList>
    </citation>
    <scope>NUCLEOTIDE SEQUENCE [LARGE SCALE GENOMIC DNA]</scope>
    <source>
        <strain evidence="3 4">NML 120489</strain>
    </source>
</reference>
<dbReference type="InterPro" id="IPR001584">
    <property type="entry name" value="Integrase_cat-core"/>
</dbReference>
<dbReference type="EMBL" id="MCGI01000001">
    <property type="protein sequence ID" value="ODM12533.1"/>
    <property type="molecule type" value="Genomic_DNA"/>
</dbReference>
<dbReference type="InterPro" id="IPR036397">
    <property type="entry name" value="RNaseH_sf"/>
</dbReference>
<dbReference type="PROSITE" id="PS50994">
    <property type="entry name" value="INTEGRASE"/>
    <property type="match status" value="1"/>
</dbReference>
<dbReference type="GO" id="GO:0003676">
    <property type="term" value="F:nucleic acid binding"/>
    <property type="evidence" value="ECO:0007669"/>
    <property type="project" value="InterPro"/>
</dbReference>
<dbReference type="PATRIC" id="fig|1432052.3.peg.256"/>
<dbReference type="SUPFAM" id="SSF53098">
    <property type="entry name" value="Ribonuclease H-like"/>
    <property type="match status" value="1"/>
</dbReference>
<dbReference type="Proteomes" id="UP000095003">
    <property type="component" value="Unassembled WGS sequence"/>
</dbReference>
<evidence type="ECO:0000313" key="3">
    <source>
        <dbReference type="EMBL" id="ODM12533.1"/>
    </source>
</evidence>
<protein>
    <recommendedName>
        <fullName evidence="2">Integrase catalytic domain-containing protein</fullName>
    </recommendedName>
</protein>
<evidence type="ECO:0000259" key="2">
    <source>
        <dbReference type="PROSITE" id="PS50994"/>
    </source>
</evidence>
<evidence type="ECO:0000256" key="1">
    <source>
        <dbReference type="ARBA" id="ARBA00023172"/>
    </source>
</evidence>
<evidence type="ECO:0000313" key="4">
    <source>
        <dbReference type="Proteomes" id="UP000095003"/>
    </source>
</evidence>
<dbReference type="Pfam" id="PF13936">
    <property type="entry name" value="HTH_38"/>
    <property type="match status" value="1"/>
</dbReference>
<dbReference type="PANTHER" id="PTHR10948">
    <property type="entry name" value="TRANSPOSASE"/>
    <property type="match status" value="1"/>
</dbReference>
<dbReference type="Gene3D" id="3.30.420.10">
    <property type="entry name" value="Ribonuclease H-like superfamily/Ribonuclease H"/>
    <property type="match status" value="1"/>
</dbReference>
<dbReference type="InterPro" id="IPR053392">
    <property type="entry name" value="Transposase_IS30-like"/>
</dbReference>
<comment type="caution">
    <text evidence="3">The sequence shown here is derived from an EMBL/GenBank/DDBJ whole genome shotgun (WGS) entry which is preliminary data.</text>
</comment>
<dbReference type="GO" id="GO:0005829">
    <property type="term" value="C:cytosol"/>
    <property type="evidence" value="ECO:0007669"/>
    <property type="project" value="TreeGrafter"/>
</dbReference>
<feature type="domain" description="Integrase catalytic" evidence="2">
    <location>
        <begin position="244"/>
        <end position="407"/>
    </location>
</feature>